<organism evidence="3 4">
    <name type="scientific">Clostridium paridis</name>
    <dbReference type="NCBI Taxonomy" id="2803863"/>
    <lineage>
        <taxon>Bacteria</taxon>
        <taxon>Bacillati</taxon>
        <taxon>Bacillota</taxon>
        <taxon>Clostridia</taxon>
        <taxon>Eubacteriales</taxon>
        <taxon>Clostridiaceae</taxon>
        <taxon>Clostridium</taxon>
    </lineage>
</organism>
<comment type="caution">
    <text evidence="3">The sequence shown here is derived from an EMBL/GenBank/DDBJ whole genome shotgun (WGS) entry which is preliminary data.</text>
</comment>
<dbReference type="InterPro" id="IPR051203">
    <property type="entry name" value="Polysaccharide_Synthase-Rel"/>
</dbReference>
<dbReference type="EMBL" id="JAESWA010000019">
    <property type="protein sequence ID" value="MBL4931350.1"/>
    <property type="molecule type" value="Genomic_DNA"/>
</dbReference>
<dbReference type="SUPFAM" id="SSF51735">
    <property type="entry name" value="NAD(P)-binding Rossmann-fold domains"/>
    <property type="match status" value="1"/>
</dbReference>
<dbReference type="AlphaFoldDB" id="A0A937K4L5"/>
<comment type="similarity">
    <text evidence="1">Belongs to the polysaccharide synthase family.</text>
</comment>
<accession>A0A937K4L5</accession>
<evidence type="ECO:0000256" key="1">
    <source>
        <dbReference type="ARBA" id="ARBA00007430"/>
    </source>
</evidence>
<protein>
    <submittedName>
        <fullName evidence="3">UDP-N-acetylglucosamine 4,6-dehydratase (Inverting)</fullName>
        <ecNumber evidence="3">4.2.1.115</ecNumber>
    </submittedName>
</protein>
<sequence>MLNNKTILITGGTGSFGRSFAIRLLKEHNPKKIIIYSRDEYKQFILRKELENIFPEKAHMLRFFIGDVRDKERLYRAFEGVDYVIHAAAMKQVPTCEYNPFEAIKTNIYGAKNVIDAAIDKKVKKVVALSTDKAVNPINLYGGTKLVSDKLFISANSYSGEEGTIFSLVRYGNVAGSRGSVIPFLKSIIDKGDKKLPITDERMTRFWITLDEGIDLVLKALKESRGGETFISKIPSFKVVDLAKAMLGSCELQYIGIREGEKLHEVMITKDDSRNTYEFDKHFIIYPSFDWWDFDTRFIAGGKLIKEGFEYNSGTNSEWLGVEELKEKLNNIKV</sequence>
<gene>
    <name evidence="3" type="primary">pseB</name>
    <name evidence="3" type="ORF">JK634_05995</name>
</gene>
<dbReference type="InterPro" id="IPR036291">
    <property type="entry name" value="NAD(P)-bd_dom_sf"/>
</dbReference>
<name>A0A937K4L5_9CLOT</name>
<evidence type="ECO:0000259" key="2">
    <source>
        <dbReference type="Pfam" id="PF02719"/>
    </source>
</evidence>
<proteinExistence type="inferred from homology"/>
<dbReference type="InterPro" id="IPR003869">
    <property type="entry name" value="Polysac_CapD-like"/>
</dbReference>
<dbReference type="RefSeq" id="WP_202766732.1">
    <property type="nucleotide sequence ID" value="NZ_JAESWA010000019.1"/>
</dbReference>
<evidence type="ECO:0000313" key="3">
    <source>
        <dbReference type="EMBL" id="MBL4931350.1"/>
    </source>
</evidence>
<reference evidence="3" key="1">
    <citation type="submission" date="2021-01" db="EMBL/GenBank/DDBJ databases">
        <title>Genome public.</title>
        <authorList>
            <person name="Liu C."/>
            <person name="Sun Q."/>
        </authorList>
    </citation>
    <scope>NUCLEOTIDE SEQUENCE</scope>
    <source>
        <strain evidence="3">YIM B02565</strain>
    </source>
</reference>
<dbReference type="PANTHER" id="PTHR43318">
    <property type="entry name" value="UDP-N-ACETYLGLUCOSAMINE 4,6-DEHYDRATASE"/>
    <property type="match status" value="1"/>
</dbReference>
<dbReference type="Pfam" id="PF02719">
    <property type="entry name" value="Polysacc_synt_2"/>
    <property type="match status" value="1"/>
</dbReference>
<dbReference type="PANTHER" id="PTHR43318:SF2">
    <property type="entry name" value="UDP-N-ACETYLGLUCOSAMINE 4,6-DEHYDRATASE (INVERTING)"/>
    <property type="match status" value="1"/>
</dbReference>
<keyword evidence="3" id="KW-0456">Lyase</keyword>
<keyword evidence="4" id="KW-1185">Reference proteome</keyword>
<dbReference type="EC" id="4.2.1.115" evidence="3"/>
<dbReference type="InterPro" id="IPR020025">
    <property type="entry name" value="PseB"/>
</dbReference>
<dbReference type="NCBIfam" id="TIGR03589">
    <property type="entry name" value="PseB"/>
    <property type="match status" value="1"/>
</dbReference>
<dbReference type="GO" id="GO:0016829">
    <property type="term" value="F:lyase activity"/>
    <property type="evidence" value="ECO:0007669"/>
    <property type="project" value="UniProtKB-KW"/>
</dbReference>
<dbReference type="Proteomes" id="UP000623681">
    <property type="component" value="Unassembled WGS sequence"/>
</dbReference>
<dbReference type="Gene3D" id="3.40.50.720">
    <property type="entry name" value="NAD(P)-binding Rossmann-like Domain"/>
    <property type="match status" value="1"/>
</dbReference>
<feature type="domain" description="Polysaccharide biosynthesis protein CapD-like" evidence="2">
    <location>
        <begin position="7"/>
        <end position="285"/>
    </location>
</feature>
<evidence type="ECO:0000313" key="4">
    <source>
        <dbReference type="Proteomes" id="UP000623681"/>
    </source>
</evidence>
<dbReference type="CDD" id="cd05237">
    <property type="entry name" value="UDP_invert_4-6DH_SDR_e"/>
    <property type="match status" value="1"/>
</dbReference>